<dbReference type="SUPFAM" id="SSF52058">
    <property type="entry name" value="L domain-like"/>
    <property type="match status" value="1"/>
</dbReference>
<name>A0ABS9SQE1_9BACT</name>
<accession>A0ABS9SQE1</accession>
<proteinExistence type="predicted"/>
<sequence>MFTPLKDDANYMQIQLIEQKIAGTVSNASGGSVTSSEGVKITLPANAVNGYSGNINLAVKYIDATDAANSGRVPGDLVAQNNNTLGMLESYGMAGIDLLDDAGNYLQLAAGKEATINLPVPASKVSTAPNTIPFWYFDEEEGAWKEEGVGVLTGNKYEGKVKHFSWWNADKFMSTQTFCLTATVNGMPAPNINIEILDKQSGMRATTTLSASANNCLIFPVNSDGSVRNVEVSAKLGDNPCLSPIQTTLTSSRSTLTLNFSTAGSILLPLKIAGSAVNCNTGQLITNGIARVEKESQVFTTIIKNGKFDFGGRLICLPNNATNDAELIIYDTETFKQSAPKTITISNQQYDAGTISTCETITVKKTYVGNLDLSTQQEVDNFLTENYTDIDGTLTISGNNITSLSPLIFLKNITGDFFIDNMDHITSSDGLQNLRTIGKRLIIKFVPIFLK</sequence>
<evidence type="ECO:0000313" key="2">
    <source>
        <dbReference type="Proteomes" id="UP001202248"/>
    </source>
</evidence>
<gene>
    <name evidence="1" type="ORF">MKP09_22900</name>
</gene>
<dbReference type="RefSeq" id="WP_240832833.1">
    <property type="nucleotide sequence ID" value="NZ_JAKWBL010000004.1"/>
</dbReference>
<dbReference type="InterPro" id="IPR036941">
    <property type="entry name" value="Rcpt_L-dom_sf"/>
</dbReference>
<dbReference type="Proteomes" id="UP001202248">
    <property type="component" value="Unassembled WGS sequence"/>
</dbReference>
<dbReference type="Gene3D" id="3.80.20.20">
    <property type="entry name" value="Receptor L-domain"/>
    <property type="match status" value="1"/>
</dbReference>
<reference evidence="1 2" key="1">
    <citation type="submission" date="2022-02" db="EMBL/GenBank/DDBJ databases">
        <authorList>
            <person name="Min J."/>
        </authorList>
    </citation>
    <scope>NUCLEOTIDE SEQUENCE [LARGE SCALE GENOMIC DNA]</scope>
    <source>
        <strain evidence="1 2">GR10-1</strain>
    </source>
</reference>
<comment type="caution">
    <text evidence="1">The sequence shown here is derived from an EMBL/GenBank/DDBJ whole genome shotgun (WGS) entry which is preliminary data.</text>
</comment>
<evidence type="ECO:0000313" key="1">
    <source>
        <dbReference type="EMBL" id="MCH5600560.1"/>
    </source>
</evidence>
<keyword evidence="2" id="KW-1185">Reference proteome</keyword>
<protein>
    <submittedName>
        <fullName evidence="1">Uncharacterized protein</fullName>
    </submittedName>
</protein>
<dbReference type="EMBL" id="JAKWBL010000004">
    <property type="protein sequence ID" value="MCH5600560.1"/>
    <property type="molecule type" value="Genomic_DNA"/>
</dbReference>
<organism evidence="1 2">
    <name type="scientific">Niabella ginsengisoli</name>
    <dbReference type="NCBI Taxonomy" id="522298"/>
    <lineage>
        <taxon>Bacteria</taxon>
        <taxon>Pseudomonadati</taxon>
        <taxon>Bacteroidota</taxon>
        <taxon>Chitinophagia</taxon>
        <taxon>Chitinophagales</taxon>
        <taxon>Chitinophagaceae</taxon>
        <taxon>Niabella</taxon>
    </lineage>
</organism>